<dbReference type="GO" id="GO:0047527">
    <property type="term" value="F:2,3-dihydroxybenzoate-serine ligase activity"/>
    <property type="evidence" value="ECO:0007669"/>
    <property type="project" value="TreeGrafter"/>
</dbReference>
<feature type="region of interest" description="Disordered" evidence="4">
    <location>
        <begin position="902"/>
        <end position="926"/>
    </location>
</feature>
<dbReference type="PROSITE" id="PS00012">
    <property type="entry name" value="PHOSPHOPANTETHEINE"/>
    <property type="match status" value="1"/>
</dbReference>
<dbReference type="Gene3D" id="3.30.559.10">
    <property type="entry name" value="Chloramphenicol acetyltransferase-like domain"/>
    <property type="match status" value="1"/>
</dbReference>
<evidence type="ECO:0000256" key="2">
    <source>
        <dbReference type="ARBA" id="ARBA00022450"/>
    </source>
</evidence>
<keyword evidence="3" id="KW-0597">Phosphoprotein</keyword>
<dbReference type="GO" id="GO:0005829">
    <property type="term" value="C:cytosol"/>
    <property type="evidence" value="ECO:0007669"/>
    <property type="project" value="TreeGrafter"/>
</dbReference>
<dbReference type="SMART" id="SM00823">
    <property type="entry name" value="PKS_PP"/>
    <property type="match status" value="1"/>
</dbReference>
<dbReference type="InterPro" id="IPR025110">
    <property type="entry name" value="AMP-bd_C"/>
</dbReference>
<sequence>MSTVIPDGREVFRFPASSGQRRLWLLDQLMPGPVYNIGWRVALDGPVDEEALHGALNAVVARHEALRTRFAAEDGVPVQVVSAAQPVDLPVRDVAEDGLDAVVRDLVGRTFDLHAGPLLRADLLRLPDRHVLVLVLHHSIADGWSCAVLFDELAQCYAGDGGSLPELPVQYPDYAVWQREQVEGDAFAADARYWREALLDAPTVLPLPGDRPRPATPSGRGAELRRELAVGDGSFATLLAMFQCVLHRVTGQADFLVATPVAARTRPETEGLVGFVTNTLPLRARFTPETTFGEVVAAAEDATVSALAHQDLPFEQVVDIVAPQRTLAHAPLVQVMFAVEPLPAVRKAGAVSMRPEPVANGGAKFDLSLTVERDDDRWFGRWQYDAELFDEDTIAALHTVFATIAGHADRAVKVAELPLTGDTPAQEVVRGGDTALGLVAAALAAHPDAVVETLTCREIDRAANRLAHALLAAGAKPDEPVALCLSRGEPTIIGILAAWKAGAGYLPLDPSWPAERLAAMAADARIPVVVTDARSRDGLDGPDGPWREVDLDTATGPDTPPDAVPQIPESLGYIIYTSGSTGRPKGVRVTQGGLAALLSAMDALLGLSPADRLASISTPAFDVSTVEMLVPLLRGARFTAVAASDVADGALLRQRIAESGATVVQGGPASWRMVVAAGGVPAHVRLRVTGGEALTRDLADDLQSDDATLVDGYGPTETTVYSAAGVVPRGPAPIRLGAAVAGTTLHVLDPLMRPVLRGLIGELHIGGAGVARGYQGQPAMTADRFRPDPFGAGRLYATGDLVRLRADGRLEFLGRADRQVKIRGFRIEPGEVEAVLRGHADVADAAVTTWSASAADVRLVAYVVLHDGGSLDAVRPHLAAKLPDYMIPAALVVLDELPRTGTGKTNRDALPEPEWSTSDAEHVAPRDDTEARMAEIWRDVLSIPPAGVLGVHDNFFALGGHSLTATQMLARVRTSLGADLPLAALFSAPTIAGLCTALAGAGQGPRGPVPLLDQLDDLSDAEIDRLLGTLSDDDL</sequence>
<dbReference type="InterPro" id="IPR000873">
    <property type="entry name" value="AMP-dep_synth/lig_dom"/>
</dbReference>
<dbReference type="KEGG" id="sesp:BN6_35610"/>
<dbReference type="PATRIC" id="fig|1179773.3.peg.3562"/>
<dbReference type="AlphaFoldDB" id="K0K1W9"/>
<keyword evidence="7" id="KW-1185">Reference proteome</keyword>
<dbReference type="Gene3D" id="3.30.559.30">
    <property type="entry name" value="Nonribosomal peptide synthetase, condensation domain"/>
    <property type="match status" value="1"/>
</dbReference>
<dbReference type="InterPro" id="IPR023213">
    <property type="entry name" value="CAT-like_dom_sf"/>
</dbReference>
<evidence type="ECO:0000256" key="3">
    <source>
        <dbReference type="ARBA" id="ARBA00022553"/>
    </source>
</evidence>
<accession>K0K1W9</accession>
<dbReference type="CDD" id="cd19531">
    <property type="entry name" value="LCL_NRPS-like"/>
    <property type="match status" value="1"/>
</dbReference>
<dbReference type="PANTHER" id="PTHR45527">
    <property type="entry name" value="NONRIBOSOMAL PEPTIDE SYNTHETASE"/>
    <property type="match status" value="1"/>
</dbReference>
<dbReference type="eggNOG" id="COG1020">
    <property type="taxonomic scope" value="Bacteria"/>
</dbReference>
<dbReference type="SUPFAM" id="SSF56801">
    <property type="entry name" value="Acetyl-CoA synthetase-like"/>
    <property type="match status" value="1"/>
</dbReference>
<dbReference type="Pfam" id="PF00550">
    <property type="entry name" value="PP-binding"/>
    <property type="match status" value="1"/>
</dbReference>
<feature type="region of interest" description="Disordered" evidence="4">
    <location>
        <begin position="534"/>
        <end position="563"/>
    </location>
</feature>
<comment type="cofactor">
    <cofactor evidence="1">
        <name>pantetheine 4'-phosphate</name>
        <dbReference type="ChEBI" id="CHEBI:47942"/>
    </cofactor>
</comment>
<evidence type="ECO:0000313" key="7">
    <source>
        <dbReference type="Proteomes" id="UP000006281"/>
    </source>
</evidence>
<dbReference type="GO" id="GO:0043041">
    <property type="term" value="P:amino acid activation for nonribosomal peptide biosynthetic process"/>
    <property type="evidence" value="ECO:0007669"/>
    <property type="project" value="TreeGrafter"/>
</dbReference>
<evidence type="ECO:0000313" key="6">
    <source>
        <dbReference type="EMBL" id="CCH30859.1"/>
    </source>
</evidence>
<dbReference type="HOGENOM" id="CLU_000022_2_4_11"/>
<dbReference type="GO" id="GO:0008610">
    <property type="term" value="P:lipid biosynthetic process"/>
    <property type="evidence" value="ECO:0007669"/>
    <property type="project" value="UniProtKB-ARBA"/>
</dbReference>
<dbReference type="PROSITE" id="PS50075">
    <property type="entry name" value="CARRIER"/>
    <property type="match status" value="1"/>
</dbReference>
<proteinExistence type="predicted"/>
<dbReference type="PROSITE" id="PS00455">
    <property type="entry name" value="AMP_BINDING"/>
    <property type="match status" value="1"/>
</dbReference>
<protein>
    <submittedName>
        <fullName evidence="6">Non-ribosomal peptide synthetase</fullName>
    </submittedName>
</protein>
<dbReference type="Proteomes" id="UP000006281">
    <property type="component" value="Chromosome"/>
</dbReference>
<organism evidence="6 7">
    <name type="scientific">Saccharothrix espanaensis (strain ATCC 51144 / DSM 44229 / JCM 9112 / NBRC 15066 / NRRL 15764)</name>
    <dbReference type="NCBI Taxonomy" id="1179773"/>
    <lineage>
        <taxon>Bacteria</taxon>
        <taxon>Bacillati</taxon>
        <taxon>Actinomycetota</taxon>
        <taxon>Actinomycetes</taxon>
        <taxon>Pseudonocardiales</taxon>
        <taxon>Pseudonocardiaceae</taxon>
        <taxon>Saccharothrix</taxon>
    </lineage>
</organism>
<dbReference type="GO" id="GO:0009239">
    <property type="term" value="P:enterobactin biosynthetic process"/>
    <property type="evidence" value="ECO:0007669"/>
    <property type="project" value="TreeGrafter"/>
</dbReference>
<dbReference type="Pfam" id="PF13193">
    <property type="entry name" value="AMP-binding_C"/>
    <property type="match status" value="1"/>
</dbReference>
<dbReference type="Gene3D" id="3.40.50.1820">
    <property type="entry name" value="alpha/beta hydrolase"/>
    <property type="match status" value="1"/>
</dbReference>
<keyword evidence="2" id="KW-0596">Phosphopantetheine</keyword>
<dbReference type="EMBL" id="HE804045">
    <property type="protein sequence ID" value="CCH30859.1"/>
    <property type="molecule type" value="Genomic_DNA"/>
</dbReference>
<dbReference type="InterPro" id="IPR029058">
    <property type="entry name" value="AB_hydrolase_fold"/>
</dbReference>
<dbReference type="InterPro" id="IPR001242">
    <property type="entry name" value="Condensation_dom"/>
</dbReference>
<feature type="domain" description="Carrier" evidence="5">
    <location>
        <begin position="924"/>
        <end position="1002"/>
    </location>
</feature>
<dbReference type="GO" id="GO:0031177">
    <property type="term" value="F:phosphopantetheine binding"/>
    <property type="evidence" value="ECO:0007669"/>
    <property type="project" value="InterPro"/>
</dbReference>
<dbReference type="SUPFAM" id="SSF47336">
    <property type="entry name" value="ACP-like"/>
    <property type="match status" value="1"/>
</dbReference>
<dbReference type="InterPro" id="IPR020845">
    <property type="entry name" value="AMP-binding_CS"/>
</dbReference>
<dbReference type="STRING" id="1179773.BN6_35610"/>
<evidence type="ECO:0000256" key="4">
    <source>
        <dbReference type="SAM" id="MobiDB-lite"/>
    </source>
</evidence>
<dbReference type="Pfam" id="PF00668">
    <property type="entry name" value="Condensation"/>
    <property type="match status" value="1"/>
</dbReference>
<name>K0K1W9_SACES</name>
<evidence type="ECO:0000259" key="5">
    <source>
        <dbReference type="PROSITE" id="PS50075"/>
    </source>
</evidence>
<dbReference type="InterPro" id="IPR045851">
    <property type="entry name" value="AMP-bd_C_sf"/>
</dbReference>
<dbReference type="GO" id="GO:0009366">
    <property type="term" value="C:enterobactin synthetase complex"/>
    <property type="evidence" value="ECO:0007669"/>
    <property type="project" value="TreeGrafter"/>
</dbReference>
<gene>
    <name evidence="6" type="primary">nrps5-2</name>
    <name evidence="6" type="ordered locus">BN6_35610</name>
</gene>
<dbReference type="GO" id="GO:0072330">
    <property type="term" value="P:monocarboxylic acid biosynthetic process"/>
    <property type="evidence" value="ECO:0007669"/>
    <property type="project" value="UniProtKB-ARBA"/>
</dbReference>
<dbReference type="Gene3D" id="3.30.300.30">
    <property type="match status" value="1"/>
</dbReference>
<dbReference type="Gene3D" id="3.40.50.980">
    <property type="match status" value="2"/>
</dbReference>
<evidence type="ECO:0000256" key="1">
    <source>
        <dbReference type="ARBA" id="ARBA00001957"/>
    </source>
</evidence>
<feature type="compositionally biased region" description="Basic and acidic residues" evidence="4">
    <location>
        <begin position="534"/>
        <end position="550"/>
    </location>
</feature>
<dbReference type="PANTHER" id="PTHR45527:SF1">
    <property type="entry name" value="FATTY ACID SYNTHASE"/>
    <property type="match status" value="1"/>
</dbReference>
<dbReference type="RefSeq" id="WP_015100971.1">
    <property type="nucleotide sequence ID" value="NC_019673.1"/>
</dbReference>
<dbReference type="SUPFAM" id="SSF52777">
    <property type="entry name" value="CoA-dependent acyltransferases"/>
    <property type="match status" value="2"/>
</dbReference>
<dbReference type="InterPro" id="IPR020806">
    <property type="entry name" value="PKS_PP-bd"/>
</dbReference>
<dbReference type="InterPro" id="IPR010071">
    <property type="entry name" value="AA_adenyl_dom"/>
</dbReference>
<dbReference type="FunFam" id="3.30.300.30:FF:000010">
    <property type="entry name" value="Enterobactin synthetase component F"/>
    <property type="match status" value="1"/>
</dbReference>
<reference evidence="6 7" key="1">
    <citation type="journal article" date="2012" name="BMC Genomics">
        <title>Complete genome sequence of Saccharothrix espanaensis DSM 44229T and comparison to the other completely sequenced Pseudonocardiaceae.</title>
        <authorList>
            <person name="Strobel T."/>
            <person name="Al-Dilaimi A."/>
            <person name="Blom J."/>
            <person name="Gessner A."/>
            <person name="Kalinowski J."/>
            <person name="Luzhetska M."/>
            <person name="Puhler A."/>
            <person name="Szczepanowski R."/>
            <person name="Bechthold A."/>
            <person name="Ruckert C."/>
        </authorList>
    </citation>
    <scope>NUCLEOTIDE SEQUENCE [LARGE SCALE GENOMIC DNA]</scope>
    <source>
        <strain evidence="7">ATCC 51144 / DSM 44229 / JCM 9112 / NBRC 15066 / NRRL 15764</strain>
    </source>
</reference>
<dbReference type="Gene3D" id="2.30.38.10">
    <property type="entry name" value="Luciferase, Domain 3"/>
    <property type="match status" value="1"/>
</dbReference>
<dbReference type="InterPro" id="IPR036736">
    <property type="entry name" value="ACP-like_sf"/>
</dbReference>
<dbReference type="InterPro" id="IPR009081">
    <property type="entry name" value="PP-bd_ACP"/>
</dbReference>
<dbReference type="Pfam" id="PF00501">
    <property type="entry name" value="AMP-binding"/>
    <property type="match status" value="1"/>
</dbReference>
<dbReference type="FunFam" id="1.10.1200.10:FF:000016">
    <property type="entry name" value="Non-ribosomal peptide synthase"/>
    <property type="match status" value="1"/>
</dbReference>
<dbReference type="InterPro" id="IPR006162">
    <property type="entry name" value="Ppantetheine_attach_site"/>
</dbReference>
<dbReference type="NCBIfam" id="TIGR01733">
    <property type="entry name" value="AA-adenyl-dom"/>
    <property type="match status" value="1"/>
</dbReference>